<dbReference type="SUPFAM" id="SSF57903">
    <property type="entry name" value="FYVE/PHD zinc finger"/>
    <property type="match status" value="1"/>
</dbReference>
<name>A0ABP0GKW7_CLALP</name>
<evidence type="ECO:0000256" key="3">
    <source>
        <dbReference type="ARBA" id="ARBA00022833"/>
    </source>
</evidence>
<organism evidence="6 7">
    <name type="scientific">Clavelina lepadiformis</name>
    <name type="common">Light-bulb sea squirt</name>
    <name type="synonym">Ascidia lepadiformis</name>
    <dbReference type="NCBI Taxonomy" id="159417"/>
    <lineage>
        <taxon>Eukaryota</taxon>
        <taxon>Metazoa</taxon>
        <taxon>Chordata</taxon>
        <taxon>Tunicata</taxon>
        <taxon>Ascidiacea</taxon>
        <taxon>Aplousobranchia</taxon>
        <taxon>Clavelinidae</taxon>
        <taxon>Clavelina</taxon>
    </lineage>
</organism>
<evidence type="ECO:0000313" key="6">
    <source>
        <dbReference type="EMBL" id="CAK8692396.1"/>
    </source>
</evidence>
<accession>A0ABP0GKW7</accession>
<evidence type="ECO:0000256" key="2">
    <source>
        <dbReference type="ARBA" id="ARBA00022771"/>
    </source>
</evidence>
<keyword evidence="7" id="KW-1185">Reference proteome</keyword>
<dbReference type="SMART" id="SM00249">
    <property type="entry name" value="PHD"/>
    <property type="match status" value="1"/>
</dbReference>
<gene>
    <name evidence="6" type="ORF">CVLEPA_LOCUS25667</name>
</gene>
<dbReference type="Proteomes" id="UP001642483">
    <property type="component" value="Unassembled WGS sequence"/>
</dbReference>
<feature type="domain" description="PHD-type" evidence="5">
    <location>
        <begin position="129"/>
        <end position="183"/>
    </location>
</feature>
<proteinExistence type="predicted"/>
<keyword evidence="2 4" id="KW-0863">Zinc-finger</keyword>
<dbReference type="InterPro" id="IPR019787">
    <property type="entry name" value="Znf_PHD-finger"/>
</dbReference>
<dbReference type="InterPro" id="IPR011011">
    <property type="entry name" value="Znf_FYVE_PHD"/>
</dbReference>
<dbReference type="EMBL" id="CAWYQH010000130">
    <property type="protein sequence ID" value="CAK8692396.1"/>
    <property type="molecule type" value="Genomic_DNA"/>
</dbReference>
<dbReference type="PROSITE" id="PS50016">
    <property type="entry name" value="ZF_PHD_2"/>
    <property type="match status" value="1"/>
</dbReference>
<keyword evidence="3" id="KW-0862">Zinc</keyword>
<dbReference type="InterPro" id="IPR001965">
    <property type="entry name" value="Znf_PHD"/>
</dbReference>
<keyword evidence="1" id="KW-0479">Metal-binding</keyword>
<evidence type="ECO:0000256" key="4">
    <source>
        <dbReference type="PROSITE-ProRule" id="PRU00146"/>
    </source>
</evidence>
<dbReference type="PROSITE" id="PS01359">
    <property type="entry name" value="ZF_PHD_1"/>
    <property type="match status" value="1"/>
</dbReference>
<dbReference type="InterPro" id="IPR013083">
    <property type="entry name" value="Znf_RING/FYVE/PHD"/>
</dbReference>
<evidence type="ECO:0000256" key="1">
    <source>
        <dbReference type="ARBA" id="ARBA00022723"/>
    </source>
</evidence>
<sequence length="183" mass="20898">MDGYGIGLNSGYHEVSMDGYGIGLNSGYDVSIQQAWTVLGSFLRANGKCFCGTWDKCMFQHSKHERQQDSSNCGSLALKEAQRILNESSSEEQIDTDSESCKKYRMDFGNLLLDSTIDLFHFADYDVLLSFCNICHNQDPSEIDQQKTEWIECSLCCRWVHQNCVPLIQYLSQEYFCSTCKKE</sequence>
<evidence type="ECO:0000259" key="5">
    <source>
        <dbReference type="PROSITE" id="PS50016"/>
    </source>
</evidence>
<reference evidence="6 7" key="1">
    <citation type="submission" date="2024-02" db="EMBL/GenBank/DDBJ databases">
        <authorList>
            <person name="Daric V."/>
            <person name="Darras S."/>
        </authorList>
    </citation>
    <scope>NUCLEOTIDE SEQUENCE [LARGE SCALE GENOMIC DNA]</scope>
</reference>
<dbReference type="InterPro" id="IPR019786">
    <property type="entry name" value="Zinc_finger_PHD-type_CS"/>
</dbReference>
<evidence type="ECO:0000313" key="7">
    <source>
        <dbReference type="Proteomes" id="UP001642483"/>
    </source>
</evidence>
<protein>
    <recommendedName>
        <fullName evidence="5">PHD-type domain-containing protein</fullName>
    </recommendedName>
</protein>
<dbReference type="Gene3D" id="3.30.40.10">
    <property type="entry name" value="Zinc/RING finger domain, C3HC4 (zinc finger)"/>
    <property type="match status" value="1"/>
</dbReference>
<comment type="caution">
    <text evidence="6">The sequence shown here is derived from an EMBL/GenBank/DDBJ whole genome shotgun (WGS) entry which is preliminary data.</text>
</comment>